<dbReference type="Proteomes" id="UP000566819">
    <property type="component" value="Unassembled WGS sequence"/>
</dbReference>
<name>A0A8H4WAE1_9HELO</name>
<dbReference type="SUPFAM" id="SSF51735">
    <property type="entry name" value="NAD(P)-binding Rossmann-fold domains"/>
    <property type="match status" value="1"/>
</dbReference>
<organism evidence="3 4">
    <name type="scientific">Cudoniella acicularis</name>
    <dbReference type="NCBI Taxonomy" id="354080"/>
    <lineage>
        <taxon>Eukaryota</taxon>
        <taxon>Fungi</taxon>
        <taxon>Dikarya</taxon>
        <taxon>Ascomycota</taxon>
        <taxon>Pezizomycotina</taxon>
        <taxon>Leotiomycetes</taxon>
        <taxon>Helotiales</taxon>
        <taxon>Tricladiaceae</taxon>
        <taxon>Cudoniella</taxon>
    </lineage>
</organism>
<dbReference type="AlphaFoldDB" id="A0A8H4WAE1"/>
<keyword evidence="4" id="KW-1185">Reference proteome</keyword>
<dbReference type="OrthoDB" id="37659at2759"/>
<evidence type="ECO:0000256" key="1">
    <source>
        <dbReference type="ARBA" id="ARBA00006484"/>
    </source>
</evidence>
<evidence type="ECO:0000256" key="2">
    <source>
        <dbReference type="ARBA" id="ARBA00023002"/>
    </source>
</evidence>
<dbReference type="PRINTS" id="PR00081">
    <property type="entry name" value="GDHRDH"/>
</dbReference>
<evidence type="ECO:0000313" key="4">
    <source>
        <dbReference type="Proteomes" id="UP000566819"/>
    </source>
</evidence>
<dbReference type="Pfam" id="PF00106">
    <property type="entry name" value="adh_short"/>
    <property type="match status" value="1"/>
</dbReference>
<reference evidence="3 4" key="1">
    <citation type="submission" date="2020-03" db="EMBL/GenBank/DDBJ databases">
        <title>Draft Genome Sequence of Cudoniella acicularis.</title>
        <authorList>
            <person name="Buettner E."/>
            <person name="Kellner H."/>
        </authorList>
    </citation>
    <scope>NUCLEOTIDE SEQUENCE [LARGE SCALE GENOMIC DNA]</scope>
    <source>
        <strain evidence="3 4">DSM 108380</strain>
    </source>
</reference>
<evidence type="ECO:0008006" key="5">
    <source>
        <dbReference type="Google" id="ProtNLM"/>
    </source>
</evidence>
<accession>A0A8H4WAE1</accession>
<dbReference type="PANTHER" id="PTHR43669">
    <property type="entry name" value="5-KETO-D-GLUCONATE 5-REDUCTASE"/>
    <property type="match status" value="1"/>
</dbReference>
<keyword evidence="2" id="KW-0560">Oxidoreductase</keyword>
<dbReference type="InterPro" id="IPR036291">
    <property type="entry name" value="NAD(P)-bd_dom_sf"/>
</dbReference>
<sequence>MSFPYKHVLLVGATSGIGKSMADRLVKEGVKVTGVGRRKDRVEEFVKKHGNDKADGMAFDIGDIEKAPQFAADAIKKSPDIDCIFLNAGIQNPYDWSKPAELDLKGFLNEIKVNFTSFVALTHAFLPLLLDKKSQTSIIFTGTHLSLVPAVTLSAYSASKAALDAFILCLRDQLRKSTVKIIELSPPPVQTELHDYAGDAGRRMGMPVDQFTDEAYTGLMSGSPEIIIGSVGGSSREAFDEIIIRRKSAFDRLAKLLRGD</sequence>
<comment type="caution">
    <text evidence="3">The sequence shown here is derived from an EMBL/GenBank/DDBJ whole genome shotgun (WGS) entry which is preliminary data.</text>
</comment>
<evidence type="ECO:0000313" key="3">
    <source>
        <dbReference type="EMBL" id="KAF4636764.1"/>
    </source>
</evidence>
<comment type="similarity">
    <text evidence="1">Belongs to the short-chain dehydrogenases/reductases (SDR) family.</text>
</comment>
<dbReference type="Gene3D" id="3.40.50.720">
    <property type="entry name" value="NAD(P)-binding Rossmann-like Domain"/>
    <property type="match status" value="1"/>
</dbReference>
<dbReference type="PANTHER" id="PTHR43669:SF15">
    <property type="entry name" value="OXIDOREDUCTASE, SHORT-CHAIN DEHYDROGENASE_REDUCTASE FAMILY (AFU_ORTHOLOGUE AFUA_1G01330)"/>
    <property type="match status" value="1"/>
</dbReference>
<gene>
    <name evidence="3" type="ORF">G7Y89_g1319</name>
</gene>
<protein>
    <recommendedName>
        <fullName evidence="5">Oxidoreductase</fullName>
    </recommendedName>
</protein>
<proteinExistence type="inferred from homology"/>
<dbReference type="InterPro" id="IPR002347">
    <property type="entry name" value="SDR_fam"/>
</dbReference>
<dbReference type="GO" id="GO:0016491">
    <property type="term" value="F:oxidoreductase activity"/>
    <property type="evidence" value="ECO:0007669"/>
    <property type="project" value="UniProtKB-KW"/>
</dbReference>
<dbReference type="EMBL" id="JAAMPI010000050">
    <property type="protein sequence ID" value="KAF4636764.1"/>
    <property type="molecule type" value="Genomic_DNA"/>
</dbReference>